<reference evidence="6 7" key="1">
    <citation type="journal article" date="2021" name="Cell">
        <title>Tracing the genetic footprints of vertebrate landing in non-teleost ray-finned fishes.</title>
        <authorList>
            <person name="Bi X."/>
            <person name="Wang K."/>
            <person name="Yang L."/>
            <person name="Pan H."/>
            <person name="Jiang H."/>
            <person name="Wei Q."/>
            <person name="Fang M."/>
            <person name="Yu H."/>
            <person name="Zhu C."/>
            <person name="Cai Y."/>
            <person name="He Y."/>
            <person name="Gan X."/>
            <person name="Zeng H."/>
            <person name="Yu D."/>
            <person name="Zhu Y."/>
            <person name="Jiang H."/>
            <person name="Qiu Q."/>
            <person name="Yang H."/>
            <person name="Zhang Y.E."/>
            <person name="Wang W."/>
            <person name="Zhu M."/>
            <person name="He S."/>
            <person name="Zhang G."/>
        </authorList>
    </citation>
    <scope>NUCLEOTIDE SEQUENCE [LARGE SCALE GENOMIC DNA]</scope>
    <source>
        <strain evidence="6">Bchr_013</strain>
    </source>
</reference>
<evidence type="ECO:0000256" key="4">
    <source>
        <dbReference type="SAM" id="Phobius"/>
    </source>
</evidence>
<dbReference type="GO" id="GO:0030215">
    <property type="term" value="F:semaphorin receptor binding"/>
    <property type="evidence" value="ECO:0007669"/>
    <property type="project" value="InterPro"/>
</dbReference>
<dbReference type="SUPFAM" id="SSF101912">
    <property type="entry name" value="Sema domain"/>
    <property type="match status" value="1"/>
</dbReference>
<dbReference type="SMART" id="SM00630">
    <property type="entry name" value="Sema"/>
    <property type="match status" value="1"/>
</dbReference>
<dbReference type="PANTHER" id="PTHR11036:SF10">
    <property type="entry name" value="SEMAPHORIN-6B"/>
    <property type="match status" value="1"/>
</dbReference>
<dbReference type="GO" id="GO:0030335">
    <property type="term" value="P:positive regulation of cell migration"/>
    <property type="evidence" value="ECO:0007669"/>
    <property type="project" value="TreeGrafter"/>
</dbReference>
<feature type="non-terminal residue" evidence="6">
    <location>
        <position position="951"/>
    </location>
</feature>
<evidence type="ECO:0000259" key="5">
    <source>
        <dbReference type="PROSITE" id="PS51004"/>
    </source>
</evidence>
<evidence type="ECO:0000313" key="7">
    <source>
        <dbReference type="Proteomes" id="UP000886611"/>
    </source>
</evidence>
<dbReference type="Gene3D" id="2.130.10.10">
    <property type="entry name" value="YVTN repeat-like/Quinoprotein amine dehydrogenase"/>
    <property type="match status" value="3"/>
</dbReference>
<feature type="compositionally biased region" description="Low complexity" evidence="3">
    <location>
        <begin position="894"/>
        <end position="904"/>
    </location>
</feature>
<keyword evidence="1" id="KW-0325">Glycoprotein</keyword>
<feature type="region of interest" description="Disordered" evidence="3">
    <location>
        <begin position="838"/>
        <end position="923"/>
    </location>
</feature>
<evidence type="ECO:0000256" key="3">
    <source>
        <dbReference type="SAM" id="MobiDB-lite"/>
    </source>
</evidence>
<dbReference type="InterPro" id="IPR001627">
    <property type="entry name" value="Semap_dom"/>
</dbReference>
<evidence type="ECO:0000256" key="1">
    <source>
        <dbReference type="ARBA" id="ARBA00023180"/>
    </source>
</evidence>
<keyword evidence="4" id="KW-0472">Membrane</keyword>
<dbReference type="GO" id="GO:0005886">
    <property type="term" value="C:plasma membrane"/>
    <property type="evidence" value="ECO:0007669"/>
    <property type="project" value="TreeGrafter"/>
</dbReference>
<comment type="caution">
    <text evidence="6">The sequence shown here is derived from an EMBL/GenBank/DDBJ whole genome shotgun (WGS) entry which is preliminary data.</text>
</comment>
<dbReference type="GO" id="GO:0007411">
    <property type="term" value="P:axon guidance"/>
    <property type="evidence" value="ECO:0007669"/>
    <property type="project" value="TreeGrafter"/>
</dbReference>
<dbReference type="Proteomes" id="UP000886611">
    <property type="component" value="Unassembled WGS sequence"/>
</dbReference>
<dbReference type="GO" id="GO:0001755">
    <property type="term" value="P:neural crest cell migration"/>
    <property type="evidence" value="ECO:0007669"/>
    <property type="project" value="TreeGrafter"/>
</dbReference>
<feature type="transmembrane region" description="Helical" evidence="4">
    <location>
        <begin position="638"/>
        <end position="661"/>
    </location>
</feature>
<dbReference type="PANTHER" id="PTHR11036">
    <property type="entry name" value="SEMAPHORIN"/>
    <property type="match status" value="1"/>
</dbReference>
<comment type="caution">
    <text evidence="2">Lacks conserved residue(s) required for the propagation of feature annotation.</text>
</comment>
<organism evidence="6 7">
    <name type="scientific">Polypterus senegalus</name>
    <name type="common">Senegal bichir</name>
    <dbReference type="NCBI Taxonomy" id="55291"/>
    <lineage>
        <taxon>Eukaryota</taxon>
        <taxon>Metazoa</taxon>
        <taxon>Chordata</taxon>
        <taxon>Craniata</taxon>
        <taxon>Vertebrata</taxon>
        <taxon>Euteleostomi</taxon>
        <taxon>Actinopterygii</taxon>
        <taxon>Polypteriformes</taxon>
        <taxon>Polypteridae</taxon>
        <taxon>Polypterus</taxon>
    </lineage>
</organism>
<dbReference type="InterPro" id="IPR036352">
    <property type="entry name" value="Semap_dom_sf"/>
</dbReference>
<feature type="compositionally biased region" description="Low complexity" evidence="3">
    <location>
        <begin position="912"/>
        <end position="923"/>
    </location>
</feature>
<protein>
    <submittedName>
        <fullName evidence="6">SEM6B protein</fullName>
    </submittedName>
</protein>
<keyword evidence="4" id="KW-0812">Transmembrane</keyword>
<dbReference type="GO" id="GO:0071526">
    <property type="term" value="P:semaphorin-plexin signaling pathway"/>
    <property type="evidence" value="ECO:0007669"/>
    <property type="project" value="TreeGrafter"/>
</dbReference>
<evidence type="ECO:0000256" key="2">
    <source>
        <dbReference type="PROSITE-ProRule" id="PRU00352"/>
    </source>
</evidence>
<dbReference type="GO" id="GO:0045499">
    <property type="term" value="F:chemorepellent activity"/>
    <property type="evidence" value="ECO:0007669"/>
    <property type="project" value="TreeGrafter"/>
</dbReference>
<dbReference type="Pfam" id="PF01403">
    <property type="entry name" value="Sema"/>
    <property type="match status" value="1"/>
</dbReference>
<dbReference type="InterPro" id="IPR015943">
    <property type="entry name" value="WD40/YVTN_repeat-like_dom_sf"/>
</dbReference>
<evidence type="ECO:0000313" key="6">
    <source>
        <dbReference type="EMBL" id="KAG2464542.1"/>
    </source>
</evidence>
<keyword evidence="4" id="KW-1133">Transmembrane helix</keyword>
<dbReference type="AlphaFoldDB" id="A0A8X7XAF6"/>
<dbReference type="EMBL" id="JAATIS010003638">
    <property type="protein sequence ID" value="KAG2464542.1"/>
    <property type="molecule type" value="Genomic_DNA"/>
</dbReference>
<sequence>MSFESRFDIRGAVPWRGDMSEVELSRGASGLLLSDGQKGASAAFSGDGPKRFRVMSGGKETIPAVSDGTPFSLTKRSPAAMTTLTLALLLLAVLLQLAEPAFPDEPAPLSVAPVNAVSEYAVFTGRAYASQSSPRNLQIVTMLKLKRTLLIGGRDSIYSLDLEHQPQDEMFYRKKITWEPTEENIKKCLQRGKRKVSLAATHPCAEAWHGPCGAPTVPHLQPPRMAALSRHVVEECRNFVKVLLSFDNGTLFACGTNAFSSTCIKLGADSLERIGDPISGTARCPQDVQYNSVAILADPHFVHSLEWGEHVYFFFHEIAQEYLYLEKILISRVARVCKNDMGGSPRVLDGQWTSYLKATLNCSVPGDSNFYFNILQSMTNIVTINGREMVLGVFSTPSNSIPGSAVCAFDLQTLSATFDGTFKMQKSSDNYWTVVPDNDVPKPRPGTCIIPNTTYSSKNLPDDVLKFVREHPLMNDGVPSLGNYPAVVRTVLRYQFRKIAVDTEAGPYGNYTVLFLGSSSGIIFKFLFSPNLTPNMPSSTIFLEEFDSFNPEKCGENSSQFRRLEHLVLDKPSNSLLVTFPFCLIRVPVARCHLHTLCMKYPFVQDVDYGDTSHLGSCERLQQENFVKDPDGMVSVNIVVASAVAAFVAGALLSGLSVCWFMRRQHQLRNAVNSGNSRFRGETTQSMITHSTGSVMSVTRPNGGYGGNDQAPPRSQSETLLSPLIMQNEWQKAMMGLTSSDVDTEGILPTPEQTPLQQKRRPPGLQLSGLDGTWEQTAVYFGSGPVACQGLSTSVMYLSSKNLPSAVSMGRGVRQSCVDRGSTCQLADRPYLALAMPEHRPMPSNHRNSSGDYPYPVTPKDSPNRRKVVSAPNTSLDLGDHICGNPESLRCNGSSSSSMRASSQHLHHCKSHSQSSQQTQQGSLGLLSSSLHQTSFHGLADFGSERTPTGQ</sequence>
<accession>A0A8X7XAF6</accession>
<dbReference type="PROSITE" id="PS51004">
    <property type="entry name" value="SEMA"/>
    <property type="match status" value="1"/>
</dbReference>
<proteinExistence type="predicted"/>
<name>A0A8X7XAF6_POLSE</name>
<gene>
    <name evidence="6" type="primary">Sema6b</name>
    <name evidence="6" type="ORF">GTO96_0003348</name>
</gene>
<keyword evidence="7" id="KW-1185">Reference proteome</keyword>
<feature type="non-terminal residue" evidence="6">
    <location>
        <position position="1"/>
    </location>
</feature>
<feature type="domain" description="Sema" evidence="5">
    <location>
        <begin position="106"/>
        <end position="589"/>
    </location>
</feature>
<dbReference type="InterPro" id="IPR027231">
    <property type="entry name" value="Semaphorin"/>
</dbReference>